<comment type="caution">
    <text evidence="5">The sequence shown here is derived from an EMBL/GenBank/DDBJ whole genome shotgun (WGS) entry which is preliminary data.</text>
</comment>
<dbReference type="InterPro" id="IPR036388">
    <property type="entry name" value="WH-like_DNA-bd_sf"/>
</dbReference>
<protein>
    <submittedName>
        <fullName evidence="5">FadR family transcriptional regulator</fullName>
    </submittedName>
</protein>
<dbReference type="InterPro" id="IPR011711">
    <property type="entry name" value="GntR_C"/>
</dbReference>
<feature type="domain" description="HTH gntR-type" evidence="4">
    <location>
        <begin position="4"/>
        <end position="72"/>
    </location>
</feature>
<dbReference type="SUPFAM" id="SSF46785">
    <property type="entry name" value="Winged helix' DNA-binding domain"/>
    <property type="match status" value="1"/>
</dbReference>
<dbReference type="Gene3D" id="1.10.10.10">
    <property type="entry name" value="Winged helix-like DNA-binding domain superfamily/Winged helix DNA-binding domain"/>
    <property type="match status" value="1"/>
</dbReference>
<evidence type="ECO:0000256" key="1">
    <source>
        <dbReference type="ARBA" id="ARBA00023015"/>
    </source>
</evidence>
<dbReference type="EMBL" id="JAHWXH010000003">
    <property type="protein sequence ID" value="MDS0246642.1"/>
    <property type="molecule type" value="Genomic_DNA"/>
</dbReference>
<dbReference type="CDD" id="cd07377">
    <property type="entry name" value="WHTH_GntR"/>
    <property type="match status" value="1"/>
</dbReference>
<dbReference type="PROSITE" id="PS50949">
    <property type="entry name" value="HTH_GNTR"/>
    <property type="match status" value="1"/>
</dbReference>
<dbReference type="Proteomes" id="UP001183582">
    <property type="component" value="Unassembled WGS sequence"/>
</dbReference>
<evidence type="ECO:0000313" key="5">
    <source>
        <dbReference type="EMBL" id="MDS0246642.1"/>
    </source>
</evidence>
<dbReference type="InterPro" id="IPR008920">
    <property type="entry name" value="TF_FadR/GntR_C"/>
</dbReference>
<dbReference type="SMART" id="SM00895">
    <property type="entry name" value="FCD"/>
    <property type="match status" value="1"/>
</dbReference>
<keyword evidence="1" id="KW-0805">Transcription regulation</keyword>
<keyword evidence="3" id="KW-0804">Transcription</keyword>
<dbReference type="Gene3D" id="1.20.120.530">
    <property type="entry name" value="GntR ligand-binding domain-like"/>
    <property type="match status" value="1"/>
</dbReference>
<accession>A0AAJ2LX99</accession>
<dbReference type="SUPFAM" id="SSF48008">
    <property type="entry name" value="GntR ligand-binding domain-like"/>
    <property type="match status" value="1"/>
</dbReference>
<evidence type="ECO:0000259" key="4">
    <source>
        <dbReference type="PROSITE" id="PS50949"/>
    </source>
</evidence>
<dbReference type="Pfam" id="PF07729">
    <property type="entry name" value="FCD"/>
    <property type="match status" value="1"/>
</dbReference>
<dbReference type="GO" id="GO:0003700">
    <property type="term" value="F:DNA-binding transcription factor activity"/>
    <property type="evidence" value="ECO:0007669"/>
    <property type="project" value="InterPro"/>
</dbReference>
<evidence type="ECO:0000256" key="2">
    <source>
        <dbReference type="ARBA" id="ARBA00023125"/>
    </source>
</evidence>
<dbReference type="Pfam" id="PF00392">
    <property type="entry name" value="GntR"/>
    <property type="match status" value="1"/>
</dbReference>
<dbReference type="SMART" id="SM00345">
    <property type="entry name" value="HTH_GNTR"/>
    <property type="match status" value="1"/>
</dbReference>
<evidence type="ECO:0000313" key="6">
    <source>
        <dbReference type="Proteomes" id="UP001183582"/>
    </source>
</evidence>
<gene>
    <name evidence="5" type="ORF">KZC50_13650</name>
</gene>
<dbReference type="GeneID" id="301459298"/>
<dbReference type="RefSeq" id="WP_310892041.1">
    <property type="nucleotide sequence ID" value="NZ_BAAAGR010000003.1"/>
</dbReference>
<dbReference type="GO" id="GO:0003677">
    <property type="term" value="F:DNA binding"/>
    <property type="evidence" value="ECO:0007669"/>
    <property type="project" value="UniProtKB-KW"/>
</dbReference>
<evidence type="ECO:0000256" key="3">
    <source>
        <dbReference type="ARBA" id="ARBA00023163"/>
    </source>
</evidence>
<keyword evidence="2" id="KW-0238">DNA-binding</keyword>
<organism evidence="5 6">
    <name type="scientific">Microbacterium aurantiacum</name>
    <dbReference type="NCBI Taxonomy" id="162393"/>
    <lineage>
        <taxon>Bacteria</taxon>
        <taxon>Bacillati</taxon>
        <taxon>Actinomycetota</taxon>
        <taxon>Actinomycetes</taxon>
        <taxon>Micrococcales</taxon>
        <taxon>Microbacteriaceae</taxon>
        <taxon>Microbacterium</taxon>
    </lineage>
</organism>
<dbReference type="InterPro" id="IPR036390">
    <property type="entry name" value="WH_DNA-bd_sf"/>
</dbReference>
<dbReference type="PRINTS" id="PR00035">
    <property type="entry name" value="HTHGNTR"/>
</dbReference>
<sequence>MARKSLVAEVADALLDRIVSGDLEVGAALPSEAEIGETYDVSRVTVREALRVLTTQGIVRVTSGIGSIVTPLDQWQSLPAILRYRSARGDDGEVATQLVSVRRMFETEAAALAAGRLTSAALDELAECIERMRNGHDGDDVDVFVAADLRFHDIILRGSGNVFLAALFDPLTRVLAERRAQTSRVPEIQRHAIAEHGAILEALRAEDPDRARSAMDHHMQQTMDDLHAFVLAR</sequence>
<dbReference type="InterPro" id="IPR000524">
    <property type="entry name" value="Tscrpt_reg_HTH_GntR"/>
</dbReference>
<reference evidence="5 6" key="1">
    <citation type="submission" date="2021-06" db="EMBL/GenBank/DDBJ databases">
        <title>Genome-based taxonomic framework of Microbacterium strains isolated from marine environment, the description of four new species and reclassification of four preexisting species.</title>
        <authorList>
            <person name="Lee S.D."/>
            <person name="Kim S.-M."/>
            <person name="Byeon Y.-S."/>
            <person name="Yang H.L."/>
            <person name="Kim I.S."/>
        </authorList>
    </citation>
    <scope>NUCLEOTIDE SEQUENCE [LARGE SCALE GENOMIC DNA]</scope>
    <source>
        <strain evidence="5 6">KACC 20514</strain>
    </source>
</reference>
<dbReference type="PANTHER" id="PTHR43537">
    <property type="entry name" value="TRANSCRIPTIONAL REGULATOR, GNTR FAMILY"/>
    <property type="match status" value="1"/>
</dbReference>
<dbReference type="AlphaFoldDB" id="A0AAJ2LX99"/>
<proteinExistence type="predicted"/>
<dbReference type="PANTHER" id="PTHR43537:SF5">
    <property type="entry name" value="UXU OPERON TRANSCRIPTIONAL REGULATOR"/>
    <property type="match status" value="1"/>
</dbReference>
<name>A0AAJ2LX99_9MICO</name>